<dbReference type="GO" id="GO:0045547">
    <property type="term" value="F:ditrans,polycis-polyprenyl diphosphate synthase [(2E,6E)-farnesyl diphosphate specific] activity"/>
    <property type="evidence" value="ECO:0007669"/>
    <property type="project" value="TreeGrafter"/>
</dbReference>
<sequence length="247" mass="27971">MTAKEKIQKSNLPKHIAIIMDGNGRWAAKQGNERAFGHEHGVDAVRSAVEGAVEVGLQYLTLYAFSTENWSRPQDEVTALMGLLVQAITDETEKLKEQNVRLAMIGDLASLPEEVQEKLNWSINKLKDSTGLTLVLALSYSSKWEITQAIRQIATDVKEGILTVEEINNNLLDKYLATKGIPDPELLIRTSGETRISNFLLWQIAYAELYFTPVLWPDFRKENLFEAICDFQNRERRFGKTSQQLVS</sequence>
<dbReference type="PANTHER" id="PTHR10291">
    <property type="entry name" value="DEHYDRODOLICHYL DIPHOSPHATE SYNTHASE FAMILY MEMBER"/>
    <property type="match status" value="1"/>
</dbReference>
<dbReference type="Pfam" id="PF01255">
    <property type="entry name" value="Prenyltransf"/>
    <property type="match status" value="1"/>
</dbReference>
<evidence type="ECO:0000256" key="1">
    <source>
        <dbReference type="ARBA" id="ARBA00022679"/>
    </source>
</evidence>
<dbReference type="PANTHER" id="PTHR10291:SF0">
    <property type="entry name" value="DEHYDRODOLICHYL DIPHOSPHATE SYNTHASE 2"/>
    <property type="match status" value="1"/>
</dbReference>
<feature type="active site" description="Proton acceptor" evidence="2">
    <location>
        <position position="69"/>
    </location>
</feature>
<feature type="binding site" evidence="2">
    <location>
        <position position="189"/>
    </location>
    <ligand>
        <name>substrate</name>
    </ligand>
</feature>
<comment type="cofactor">
    <cofactor evidence="2">
        <name>Mg(2+)</name>
        <dbReference type="ChEBI" id="CHEBI:18420"/>
    </cofactor>
    <text evidence="2">Binds 2 magnesium ions per subunit.</text>
</comment>
<dbReference type="AlphaFoldDB" id="A0A1I2L593"/>
<feature type="binding site" evidence="2">
    <location>
        <position position="70"/>
    </location>
    <ligand>
        <name>substrate</name>
    </ligand>
</feature>
<dbReference type="InterPro" id="IPR018520">
    <property type="entry name" value="UPP_synth-like_CS"/>
</dbReference>
<dbReference type="GO" id="GO:0000287">
    <property type="term" value="F:magnesium ion binding"/>
    <property type="evidence" value="ECO:0007669"/>
    <property type="project" value="UniProtKB-UniRule"/>
</dbReference>
<dbReference type="NCBIfam" id="TIGR00055">
    <property type="entry name" value="uppS"/>
    <property type="match status" value="1"/>
</dbReference>
<comment type="subunit">
    <text evidence="2">Homodimer.</text>
</comment>
<dbReference type="CDD" id="cd00475">
    <property type="entry name" value="Cis_IPPS"/>
    <property type="match status" value="1"/>
</dbReference>
<dbReference type="InterPro" id="IPR036424">
    <property type="entry name" value="UPP_synth-like_sf"/>
</dbReference>
<proteinExistence type="inferred from homology"/>
<feature type="active site" evidence="2">
    <location>
        <position position="21"/>
    </location>
</feature>
<feature type="binding site" evidence="2">
    <location>
        <position position="26"/>
    </location>
    <ligand>
        <name>substrate</name>
    </ligand>
</feature>
<keyword evidence="4" id="KW-1185">Reference proteome</keyword>
<protein>
    <recommendedName>
        <fullName evidence="2">Isoprenyl transferase</fullName>
        <ecNumber evidence="2">2.5.1.-</ecNumber>
    </recommendedName>
</protein>
<dbReference type="InterPro" id="IPR001441">
    <property type="entry name" value="UPP_synth-like"/>
</dbReference>
<dbReference type="GO" id="GO:0016094">
    <property type="term" value="P:polyprenol biosynthetic process"/>
    <property type="evidence" value="ECO:0007669"/>
    <property type="project" value="TreeGrafter"/>
</dbReference>
<feature type="binding site" evidence="2">
    <location>
        <position position="208"/>
    </location>
    <ligand>
        <name>Mg(2+)</name>
        <dbReference type="ChEBI" id="CHEBI:18420"/>
    </ligand>
</feature>
<evidence type="ECO:0000256" key="2">
    <source>
        <dbReference type="HAMAP-Rule" id="MF_01139"/>
    </source>
</evidence>
<comment type="similarity">
    <text evidence="2">Belongs to the UPP synthase family.</text>
</comment>
<feature type="binding site" evidence="2">
    <location>
        <begin position="195"/>
        <end position="197"/>
    </location>
    <ligand>
        <name>substrate</name>
    </ligand>
</feature>
<gene>
    <name evidence="3" type="ORF">SAMN05216283_11439</name>
</gene>
<dbReference type="PROSITE" id="PS01066">
    <property type="entry name" value="UPP_SYNTHASE"/>
    <property type="match status" value="1"/>
</dbReference>
<feature type="binding site" evidence="2">
    <location>
        <position position="34"/>
    </location>
    <ligand>
        <name>substrate</name>
    </ligand>
</feature>
<evidence type="ECO:0000313" key="4">
    <source>
        <dbReference type="Proteomes" id="UP000198964"/>
    </source>
</evidence>
<dbReference type="FunFam" id="3.40.1180.10:FF:000001">
    <property type="entry name" value="(2E,6E)-farnesyl-diphosphate-specific ditrans,polycis-undecaprenyl-diphosphate synthase"/>
    <property type="match status" value="1"/>
</dbReference>
<feature type="binding site" evidence="2">
    <location>
        <position position="72"/>
    </location>
    <ligand>
        <name>substrate</name>
    </ligand>
</feature>
<reference evidence="3 4" key="1">
    <citation type="submission" date="2016-10" db="EMBL/GenBank/DDBJ databases">
        <authorList>
            <person name="de Groot N.N."/>
        </authorList>
    </citation>
    <scope>NUCLEOTIDE SEQUENCE [LARGE SCALE GENOMIC DNA]</scope>
    <source>
        <strain evidence="3 4">CGMCC 1.9156</strain>
    </source>
</reference>
<comment type="function">
    <text evidence="2">Catalyzes the condensation of isopentenyl diphosphate (IPP) with allylic pyrophosphates generating different type of terpenoids.</text>
</comment>
<accession>A0A1I2L593</accession>
<feature type="binding site" evidence="2">
    <location>
        <begin position="22"/>
        <end position="25"/>
    </location>
    <ligand>
        <name>substrate</name>
    </ligand>
</feature>
<keyword evidence="2" id="KW-0460">Magnesium</keyword>
<dbReference type="STRING" id="655355.SAMN05216283_11439"/>
<dbReference type="NCBIfam" id="NF011405">
    <property type="entry name" value="PRK14830.1"/>
    <property type="match status" value="1"/>
</dbReference>
<dbReference type="RefSeq" id="WP_093921387.1">
    <property type="nucleotide sequence ID" value="NZ_FONW01000014.1"/>
</dbReference>
<evidence type="ECO:0000313" key="3">
    <source>
        <dbReference type="EMBL" id="SFF72617.1"/>
    </source>
</evidence>
<dbReference type="Proteomes" id="UP000198964">
    <property type="component" value="Unassembled WGS sequence"/>
</dbReference>
<keyword evidence="1 2" id="KW-0808">Transferase</keyword>
<organism evidence="3 4">
    <name type="scientific">Sunxiuqinia elliptica</name>
    <dbReference type="NCBI Taxonomy" id="655355"/>
    <lineage>
        <taxon>Bacteria</taxon>
        <taxon>Pseudomonadati</taxon>
        <taxon>Bacteroidota</taxon>
        <taxon>Bacteroidia</taxon>
        <taxon>Marinilabiliales</taxon>
        <taxon>Prolixibacteraceae</taxon>
        <taxon>Sunxiuqinia</taxon>
    </lineage>
</organism>
<keyword evidence="2" id="KW-0479">Metal-binding</keyword>
<dbReference type="SUPFAM" id="SSF64005">
    <property type="entry name" value="Undecaprenyl diphosphate synthase"/>
    <property type="match status" value="1"/>
</dbReference>
<dbReference type="EC" id="2.5.1.-" evidence="2"/>
<dbReference type="Gene3D" id="3.40.1180.10">
    <property type="entry name" value="Decaprenyl diphosphate synthase-like"/>
    <property type="match status" value="1"/>
</dbReference>
<dbReference type="EMBL" id="FONW01000014">
    <property type="protein sequence ID" value="SFF72617.1"/>
    <property type="molecule type" value="Genomic_DNA"/>
</dbReference>
<feature type="binding site" evidence="2">
    <location>
        <position position="21"/>
    </location>
    <ligand>
        <name>Mg(2+)</name>
        <dbReference type="ChEBI" id="CHEBI:18420"/>
    </ligand>
</feature>
<feature type="binding site" evidence="2">
    <location>
        <begin position="66"/>
        <end position="68"/>
    </location>
    <ligand>
        <name>substrate</name>
    </ligand>
</feature>
<name>A0A1I2L593_9BACT</name>
<dbReference type="HAMAP" id="MF_01139">
    <property type="entry name" value="ISPT"/>
    <property type="match status" value="1"/>
</dbReference>
<feature type="binding site" evidence="2">
    <location>
        <position position="38"/>
    </location>
    <ligand>
        <name>substrate</name>
    </ligand>
</feature>